<dbReference type="InterPro" id="IPR011701">
    <property type="entry name" value="MFS"/>
</dbReference>
<dbReference type="Pfam" id="PF07690">
    <property type="entry name" value="MFS_1"/>
    <property type="match status" value="1"/>
</dbReference>
<organism evidence="8 9">
    <name type="scientific">Ogataea philodendri</name>
    <dbReference type="NCBI Taxonomy" id="1378263"/>
    <lineage>
        <taxon>Eukaryota</taxon>
        <taxon>Fungi</taxon>
        <taxon>Dikarya</taxon>
        <taxon>Ascomycota</taxon>
        <taxon>Saccharomycotina</taxon>
        <taxon>Pichiomycetes</taxon>
        <taxon>Pichiales</taxon>
        <taxon>Pichiaceae</taxon>
        <taxon>Ogataea</taxon>
    </lineage>
</organism>
<accession>A0A9P8NXT5</accession>
<dbReference type="SUPFAM" id="SSF103473">
    <property type="entry name" value="MFS general substrate transporter"/>
    <property type="match status" value="1"/>
</dbReference>
<evidence type="ECO:0000256" key="5">
    <source>
        <dbReference type="ARBA" id="ARBA00023136"/>
    </source>
</evidence>
<dbReference type="Proteomes" id="UP000769157">
    <property type="component" value="Unassembled WGS sequence"/>
</dbReference>
<evidence type="ECO:0000313" key="9">
    <source>
        <dbReference type="Proteomes" id="UP000769157"/>
    </source>
</evidence>
<evidence type="ECO:0000256" key="3">
    <source>
        <dbReference type="ARBA" id="ARBA00022692"/>
    </source>
</evidence>
<dbReference type="PANTHER" id="PTHR42718">
    <property type="entry name" value="MAJOR FACILITATOR SUPERFAMILY MULTIDRUG TRANSPORTER MFSC"/>
    <property type="match status" value="1"/>
</dbReference>
<evidence type="ECO:0000313" key="8">
    <source>
        <dbReference type="EMBL" id="KAH3661480.1"/>
    </source>
</evidence>
<dbReference type="GeneID" id="70238291"/>
<feature type="transmembrane region" description="Helical" evidence="6">
    <location>
        <begin position="361"/>
        <end position="379"/>
    </location>
</feature>
<feature type="transmembrane region" description="Helical" evidence="6">
    <location>
        <begin position="244"/>
        <end position="266"/>
    </location>
</feature>
<evidence type="ECO:0000256" key="4">
    <source>
        <dbReference type="ARBA" id="ARBA00022989"/>
    </source>
</evidence>
<dbReference type="InterPro" id="IPR036259">
    <property type="entry name" value="MFS_trans_sf"/>
</dbReference>
<reference evidence="8" key="2">
    <citation type="submission" date="2021-01" db="EMBL/GenBank/DDBJ databases">
        <authorList>
            <person name="Schikora-Tamarit M.A."/>
        </authorList>
    </citation>
    <scope>NUCLEOTIDE SEQUENCE</scope>
    <source>
        <strain evidence="8">CBS6075</strain>
    </source>
</reference>
<comment type="subcellular location">
    <subcellularLocation>
        <location evidence="1">Membrane</location>
        <topology evidence="1">Multi-pass membrane protein</topology>
    </subcellularLocation>
</comment>
<keyword evidence="9" id="KW-1185">Reference proteome</keyword>
<feature type="transmembrane region" description="Helical" evidence="6">
    <location>
        <begin position="180"/>
        <end position="200"/>
    </location>
</feature>
<dbReference type="PANTHER" id="PTHR42718:SF9">
    <property type="entry name" value="MAJOR FACILITATOR SUPERFAMILY MULTIDRUG TRANSPORTER MFSC"/>
    <property type="match status" value="1"/>
</dbReference>
<evidence type="ECO:0000256" key="2">
    <source>
        <dbReference type="ARBA" id="ARBA00022448"/>
    </source>
</evidence>
<feature type="domain" description="Major facilitator superfamily (MFS) profile" evidence="7">
    <location>
        <begin position="25"/>
        <end position="485"/>
    </location>
</feature>
<dbReference type="Gene3D" id="1.20.1720.10">
    <property type="entry name" value="Multidrug resistance protein D"/>
    <property type="match status" value="1"/>
</dbReference>
<feature type="transmembrane region" description="Helical" evidence="6">
    <location>
        <begin position="24"/>
        <end position="48"/>
    </location>
</feature>
<keyword evidence="5 6" id="KW-0472">Membrane</keyword>
<evidence type="ECO:0000259" key="7">
    <source>
        <dbReference type="PROSITE" id="PS50850"/>
    </source>
</evidence>
<dbReference type="AlphaFoldDB" id="A0A9P8NXT5"/>
<evidence type="ECO:0000256" key="6">
    <source>
        <dbReference type="SAM" id="Phobius"/>
    </source>
</evidence>
<dbReference type="RefSeq" id="XP_046058593.1">
    <property type="nucleotide sequence ID" value="XM_046207603.1"/>
</dbReference>
<keyword evidence="3 6" id="KW-0812">Transmembrane</keyword>
<dbReference type="GO" id="GO:0016020">
    <property type="term" value="C:membrane"/>
    <property type="evidence" value="ECO:0007669"/>
    <property type="project" value="UniProtKB-SubCell"/>
</dbReference>
<proteinExistence type="predicted"/>
<comment type="caution">
    <text evidence="8">The sequence shown here is derived from an EMBL/GenBank/DDBJ whole genome shotgun (WGS) entry which is preliminary data.</text>
</comment>
<feature type="transmembrane region" description="Helical" evidence="6">
    <location>
        <begin position="326"/>
        <end position="349"/>
    </location>
</feature>
<keyword evidence="2" id="KW-0813">Transport</keyword>
<dbReference type="Gene3D" id="1.20.1250.20">
    <property type="entry name" value="MFS general substrate transporter like domains"/>
    <property type="match status" value="1"/>
</dbReference>
<sequence length="496" mass="53965">MSVWEQTTKFITKYRNRETQNADLVLVVVLIGVTFDLINVTATISSIANIRDHFNTTDSVASWALSSYAVTFSGLIAFCGRIGDIVGHDTLFICSSLLFSLFSLLCAVVDNLNGLIAFRALQGVAAAALVPTGYAIVSSSFPEHKMGSRFSILAAGFSVSFGVGYIVGGALDITSVGYKGIYYLSCGVMFLNAIASFFLIKKLPRTGERIENLDAVGSLLLITATALIVVGFTEAGDNWNSPRAYVPLPVGVVLYVVFFFWSTHFLDMARTNIHAFREVIPLIPKSMLTSFVPVVMNFCNFANYASLFGMITLVSQFYQYAENNTALISALRLIPNVITMTCVTLLLAIKHDILSQNKAMMLGYSLMVASLAMICVWDRTVDNFFWRWVVPLQIISSAGSSFFFPHCLNVLIGAAEPEVKGLASGVLQTFGQLGVSVCFAVVTSVLGNGEKTDHKFRITGYVLVSLGALGWLGCLGVVIWSKKTKIQSEEEVVAEK</sequence>
<feature type="transmembrane region" description="Helical" evidence="6">
    <location>
        <begin position="425"/>
        <end position="446"/>
    </location>
</feature>
<feature type="transmembrane region" description="Helical" evidence="6">
    <location>
        <begin position="91"/>
        <end position="110"/>
    </location>
</feature>
<feature type="transmembrane region" description="Helical" evidence="6">
    <location>
        <begin position="287"/>
        <end position="314"/>
    </location>
</feature>
<protein>
    <recommendedName>
        <fullName evidence="7">Major facilitator superfamily (MFS) profile domain-containing protein</fullName>
    </recommendedName>
</protein>
<feature type="transmembrane region" description="Helical" evidence="6">
    <location>
        <begin position="385"/>
        <end position="404"/>
    </location>
</feature>
<name>A0A9P8NXT5_9ASCO</name>
<feature type="transmembrane region" description="Helical" evidence="6">
    <location>
        <begin position="60"/>
        <end position="79"/>
    </location>
</feature>
<dbReference type="GO" id="GO:0022857">
    <property type="term" value="F:transmembrane transporter activity"/>
    <property type="evidence" value="ECO:0007669"/>
    <property type="project" value="InterPro"/>
</dbReference>
<dbReference type="OrthoDB" id="440755at2759"/>
<feature type="transmembrane region" description="Helical" evidence="6">
    <location>
        <begin position="149"/>
        <end position="168"/>
    </location>
</feature>
<feature type="transmembrane region" description="Helical" evidence="6">
    <location>
        <begin position="212"/>
        <end position="232"/>
    </location>
</feature>
<feature type="transmembrane region" description="Helical" evidence="6">
    <location>
        <begin position="116"/>
        <end position="137"/>
    </location>
</feature>
<evidence type="ECO:0000256" key="1">
    <source>
        <dbReference type="ARBA" id="ARBA00004141"/>
    </source>
</evidence>
<dbReference type="PROSITE" id="PS50850">
    <property type="entry name" value="MFS"/>
    <property type="match status" value="1"/>
</dbReference>
<reference evidence="8" key="1">
    <citation type="journal article" date="2021" name="Open Biol.">
        <title>Shared evolutionary footprints suggest mitochondrial oxidative damage underlies multiple complex I losses in fungi.</title>
        <authorList>
            <person name="Schikora-Tamarit M.A."/>
            <person name="Marcet-Houben M."/>
            <person name="Nosek J."/>
            <person name="Gabaldon T."/>
        </authorList>
    </citation>
    <scope>NUCLEOTIDE SEQUENCE</scope>
    <source>
        <strain evidence="8">CBS6075</strain>
    </source>
</reference>
<keyword evidence="4 6" id="KW-1133">Transmembrane helix</keyword>
<dbReference type="EMBL" id="JAEUBE010000439">
    <property type="protein sequence ID" value="KAH3661480.1"/>
    <property type="molecule type" value="Genomic_DNA"/>
</dbReference>
<dbReference type="InterPro" id="IPR020846">
    <property type="entry name" value="MFS_dom"/>
</dbReference>
<gene>
    <name evidence="8" type="ORF">OGAPHI_006327</name>
</gene>
<feature type="transmembrane region" description="Helical" evidence="6">
    <location>
        <begin position="458"/>
        <end position="480"/>
    </location>
</feature>